<dbReference type="OrthoDB" id="3799661at2759"/>
<feature type="compositionally biased region" description="Basic residues" evidence="1">
    <location>
        <begin position="166"/>
        <end position="175"/>
    </location>
</feature>
<feature type="compositionally biased region" description="Basic and acidic residues" evidence="1">
    <location>
        <begin position="125"/>
        <end position="147"/>
    </location>
</feature>
<accession>A0A9W9D4C2</accession>
<evidence type="ECO:0000313" key="3">
    <source>
        <dbReference type="Proteomes" id="UP001140510"/>
    </source>
</evidence>
<comment type="caution">
    <text evidence="2">The sequence shown here is derived from an EMBL/GenBank/DDBJ whole genome shotgun (WGS) entry which is preliminary data.</text>
</comment>
<proteinExistence type="predicted"/>
<name>A0A9W9D4C2_9PLEO</name>
<evidence type="ECO:0000313" key="2">
    <source>
        <dbReference type="EMBL" id="KAJ4399343.1"/>
    </source>
</evidence>
<gene>
    <name evidence="2" type="ORF">N0V91_009532</name>
</gene>
<evidence type="ECO:0000256" key="1">
    <source>
        <dbReference type="SAM" id="MobiDB-lite"/>
    </source>
</evidence>
<dbReference type="Proteomes" id="UP001140510">
    <property type="component" value="Unassembled WGS sequence"/>
</dbReference>
<sequence>MRFLVVSGSDFEMIIGADAIARHSLLISPVFAEGEKRVIDESAEVSADPMVLDPADKHANWLSKVENDEHFLKKELKKPENQRVAAEIKRVEARLPHEKYMVKVLDHTLQAAKYRKKGDFQNARTQEELAKAEVDAWNEKNLSERFDGNSASTTTRPSSKTVAHAPIKRGSSHSK</sequence>
<protein>
    <submittedName>
        <fullName evidence="2">Uncharacterized protein</fullName>
    </submittedName>
</protein>
<feature type="compositionally biased region" description="Polar residues" evidence="1">
    <location>
        <begin position="149"/>
        <end position="161"/>
    </location>
</feature>
<reference evidence="2" key="1">
    <citation type="submission" date="2022-10" db="EMBL/GenBank/DDBJ databases">
        <title>Tapping the CABI collections for fungal endophytes: first genome assemblies for Collariella, Neodidymelliopsis, Ascochyta clinopodiicola, Didymella pomorum, Didymosphaeria variabile, Neocosmospora piperis and Neocucurbitaria cava.</title>
        <authorList>
            <person name="Hill R."/>
        </authorList>
    </citation>
    <scope>NUCLEOTIDE SEQUENCE</scope>
    <source>
        <strain evidence="2">IMI 355091</strain>
    </source>
</reference>
<organism evidence="2 3">
    <name type="scientific">Didymella pomorum</name>
    <dbReference type="NCBI Taxonomy" id="749634"/>
    <lineage>
        <taxon>Eukaryota</taxon>
        <taxon>Fungi</taxon>
        <taxon>Dikarya</taxon>
        <taxon>Ascomycota</taxon>
        <taxon>Pezizomycotina</taxon>
        <taxon>Dothideomycetes</taxon>
        <taxon>Pleosporomycetidae</taxon>
        <taxon>Pleosporales</taxon>
        <taxon>Pleosporineae</taxon>
        <taxon>Didymellaceae</taxon>
        <taxon>Didymella</taxon>
    </lineage>
</organism>
<dbReference type="EMBL" id="JAPEVA010000109">
    <property type="protein sequence ID" value="KAJ4399343.1"/>
    <property type="molecule type" value="Genomic_DNA"/>
</dbReference>
<dbReference type="AlphaFoldDB" id="A0A9W9D4C2"/>
<keyword evidence="3" id="KW-1185">Reference proteome</keyword>
<feature type="region of interest" description="Disordered" evidence="1">
    <location>
        <begin position="119"/>
        <end position="175"/>
    </location>
</feature>